<dbReference type="GeneID" id="64819324"/>
<dbReference type="GO" id="GO:0000160">
    <property type="term" value="P:phosphorelay signal transduction system"/>
    <property type="evidence" value="ECO:0007669"/>
    <property type="project" value="InterPro"/>
</dbReference>
<sequence>MGARVLVVEDESIVAMGIKHKLQNLGHSVVDMVATGEDAIKSARENHPEIILMDIVLKGEIDGIEATQIIRKKQDIPVIYLTAYADEEMLSRAKVTEPYGYIIKPFKSSEINANIEMAIYKHASSKKQNEILKKRILADFYDFILRAMPGSTTPDETEMRKLLANVFADRMELDMRPGFDKALSDNSIDYDSAEEIFEAYVDWITSVFSDLGIRIGLKSETTSFFIEFDNCPWIDESCKNPIFCLNCQSMINRSFKWTNLEGEINRRSTIASGSPSCIFSFNL</sequence>
<dbReference type="SMART" id="SM00448">
    <property type="entry name" value="REC"/>
    <property type="match status" value="1"/>
</dbReference>
<evidence type="ECO:0000256" key="2">
    <source>
        <dbReference type="PROSITE-ProRule" id="PRU00169"/>
    </source>
</evidence>
<dbReference type="SUPFAM" id="SSF52172">
    <property type="entry name" value="CheY-like"/>
    <property type="match status" value="1"/>
</dbReference>
<organism evidence="4 5">
    <name type="scientific">Methanobacterium alkalithermotolerans</name>
    <dbReference type="NCBI Taxonomy" id="2731220"/>
    <lineage>
        <taxon>Archaea</taxon>
        <taxon>Methanobacteriati</taxon>
        <taxon>Methanobacteriota</taxon>
        <taxon>Methanomada group</taxon>
        <taxon>Methanobacteria</taxon>
        <taxon>Methanobacteriales</taxon>
        <taxon>Methanobacteriaceae</taxon>
        <taxon>Methanobacterium</taxon>
    </lineage>
</organism>
<keyword evidence="1 2" id="KW-0597">Phosphoprotein</keyword>
<dbReference type="EMBL" id="CP058560">
    <property type="protein sequence ID" value="QUH22463.1"/>
    <property type="molecule type" value="Genomic_DNA"/>
</dbReference>
<name>A0A8T8K5Q6_9EURY</name>
<dbReference type="RefSeq" id="WP_211533408.1">
    <property type="nucleotide sequence ID" value="NZ_CP058560.1"/>
</dbReference>
<dbReference type="Pfam" id="PF00072">
    <property type="entry name" value="Response_reg"/>
    <property type="match status" value="1"/>
</dbReference>
<dbReference type="AlphaFoldDB" id="A0A8T8K5Q6"/>
<evidence type="ECO:0000259" key="3">
    <source>
        <dbReference type="PROSITE" id="PS50110"/>
    </source>
</evidence>
<dbReference type="Proteomes" id="UP000681041">
    <property type="component" value="Chromosome"/>
</dbReference>
<dbReference type="InterPro" id="IPR001789">
    <property type="entry name" value="Sig_transdc_resp-reg_receiver"/>
</dbReference>
<dbReference type="InterPro" id="IPR050595">
    <property type="entry name" value="Bact_response_regulator"/>
</dbReference>
<accession>A0A8T8K5Q6</accession>
<dbReference type="OrthoDB" id="2830at2157"/>
<gene>
    <name evidence="4" type="ORF">HYG87_01130</name>
</gene>
<dbReference type="PANTHER" id="PTHR44591:SF3">
    <property type="entry name" value="RESPONSE REGULATORY DOMAIN-CONTAINING PROTEIN"/>
    <property type="match status" value="1"/>
</dbReference>
<dbReference type="PROSITE" id="PS50110">
    <property type="entry name" value="RESPONSE_REGULATORY"/>
    <property type="match status" value="1"/>
</dbReference>
<protein>
    <submittedName>
        <fullName evidence="4">Methanogen output domain 1-containing protein</fullName>
    </submittedName>
</protein>
<dbReference type="CDD" id="cd17534">
    <property type="entry name" value="REC_DC-like"/>
    <property type="match status" value="1"/>
</dbReference>
<dbReference type="Gene3D" id="3.40.50.2300">
    <property type="match status" value="1"/>
</dbReference>
<evidence type="ECO:0000313" key="4">
    <source>
        <dbReference type="EMBL" id="QUH22463.1"/>
    </source>
</evidence>
<dbReference type="PANTHER" id="PTHR44591">
    <property type="entry name" value="STRESS RESPONSE REGULATOR PROTEIN 1"/>
    <property type="match status" value="1"/>
</dbReference>
<evidence type="ECO:0000256" key="1">
    <source>
        <dbReference type="ARBA" id="ARBA00022553"/>
    </source>
</evidence>
<feature type="domain" description="Response regulatory" evidence="3">
    <location>
        <begin position="4"/>
        <end position="119"/>
    </location>
</feature>
<reference evidence="4" key="1">
    <citation type="submission" date="2020-07" db="EMBL/GenBank/DDBJ databases">
        <title>Methanobacterium. sp. MethCan genome.</title>
        <authorList>
            <person name="Postec A."/>
            <person name="Quemeneur M."/>
        </authorList>
    </citation>
    <scope>NUCLEOTIDE SEQUENCE</scope>
    <source>
        <strain evidence="4">MethCAN</strain>
    </source>
</reference>
<dbReference type="InterPro" id="IPR041359">
    <property type="entry name" value="MetOD1"/>
</dbReference>
<evidence type="ECO:0000313" key="5">
    <source>
        <dbReference type="Proteomes" id="UP000681041"/>
    </source>
</evidence>
<dbReference type="InterPro" id="IPR011006">
    <property type="entry name" value="CheY-like_superfamily"/>
</dbReference>
<dbReference type="KEGG" id="meme:HYG87_01130"/>
<proteinExistence type="predicted"/>
<dbReference type="Pfam" id="PF18546">
    <property type="entry name" value="MetOD1"/>
    <property type="match status" value="1"/>
</dbReference>
<feature type="modified residue" description="4-aspartylphosphate" evidence="2">
    <location>
        <position position="54"/>
    </location>
</feature>
<keyword evidence="5" id="KW-1185">Reference proteome</keyword>